<name>A0ABY4H4H9_9BACI</name>
<reference evidence="1 2" key="1">
    <citation type="submission" date="2022-04" db="EMBL/GenBank/DDBJ databases">
        <title>Halobacillus sp. isolated from saltern.</title>
        <authorList>
            <person name="Won M."/>
            <person name="Lee C.-M."/>
            <person name="Woen H.-Y."/>
            <person name="Kwon S.-W."/>
        </authorList>
    </citation>
    <scope>NUCLEOTIDE SEQUENCE [LARGE SCALE GENOMIC DNA]</scope>
    <source>
        <strain evidence="1 2">SSTM10-2</strain>
    </source>
</reference>
<accession>A0ABY4H4H9</accession>
<dbReference type="RefSeq" id="WP_244754928.1">
    <property type="nucleotide sequence ID" value="NZ_CP095074.1"/>
</dbReference>
<dbReference type="EMBL" id="CP095074">
    <property type="protein sequence ID" value="UOQ95073.1"/>
    <property type="molecule type" value="Genomic_DNA"/>
</dbReference>
<evidence type="ECO:0000313" key="2">
    <source>
        <dbReference type="Proteomes" id="UP000831880"/>
    </source>
</evidence>
<gene>
    <name evidence="1" type="ORF">MUO14_09150</name>
</gene>
<proteinExistence type="predicted"/>
<dbReference type="Proteomes" id="UP000831880">
    <property type="component" value="Chromosome"/>
</dbReference>
<keyword evidence="2" id="KW-1185">Reference proteome</keyword>
<sequence length="93" mass="10851">MLLFNSHYEVGVFKSLGDNNELVIEVGQKEYTVTLNDEEMIDVELHLMNQENLLIPFDKETKEFILNTEPNYYEEEIEELVNISEGAEDHGQE</sequence>
<evidence type="ECO:0000313" key="1">
    <source>
        <dbReference type="EMBL" id="UOQ95073.1"/>
    </source>
</evidence>
<organism evidence="1 2">
    <name type="scientific">Halobacillus shinanisalinarum</name>
    <dbReference type="NCBI Taxonomy" id="2932258"/>
    <lineage>
        <taxon>Bacteria</taxon>
        <taxon>Bacillati</taxon>
        <taxon>Bacillota</taxon>
        <taxon>Bacilli</taxon>
        <taxon>Bacillales</taxon>
        <taxon>Bacillaceae</taxon>
        <taxon>Halobacillus</taxon>
    </lineage>
</organism>
<protein>
    <submittedName>
        <fullName evidence="1">Uncharacterized protein</fullName>
    </submittedName>
</protein>